<dbReference type="PANTHER" id="PTHR11365">
    <property type="entry name" value="5-OXOPROLINASE RELATED"/>
    <property type="match status" value="1"/>
</dbReference>
<dbReference type="Pfam" id="PF02538">
    <property type="entry name" value="Hydantoinase_B"/>
    <property type="match status" value="1"/>
</dbReference>
<name>A0A2A3X100_BREAU</name>
<feature type="region of interest" description="Disordered" evidence="1">
    <location>
        <begin position="1"/>
        <end position="22"/>
    </location>
</feature>
<evidence type="ECO:0000256" key="1">
    <source>
        <dbReference type="SAM" id="MobiDB-lite"/>
    </source>
</evidence>
<organism evidence="3 4">
    <name type="scientific">Brevibacterium aurantiacum</name>
    <dbReference type="NCBI Taxonomy" id="273384"/>
    <lineage>
        <taxon>Bacteria</taxon>
        <taxon>Bacillati</taxon>
        <taxon>Actinomycetota</taxon>
        <taxon>Actinomycetes</taxon>
        <taxon>Micrococcales</taxon>
        <taxon>Brevibacteriaceae</taxon>
        <taxon>Brevibacterium</taxon>
    </lineage>
</organism>
<reference evidence="3 4" key="1">
    <citation type="journal article" date="2017" name="Elife">
        <title>Extensive horizontal gene transfer in cheese-associated bacteria.</title>
        <authorList>
            <person name="Bonham K.S."/>
            <person name="Wolfe B.E."/>
            <person name="Dutton R.J."/>
        </authorList>
    </citation>
    <scope>NUCLEOTIDE SEQUENCE [LARGE SCALE GENOMIC DNA]</scope>
    <source>
        <strain evidence="3 4">JB5</strain>
    </source>
</reference>
<dbReference type="PANTHER" id="PTHR11365:SF23">
    <property type="entry name" value="HYPOTHETICAL 5-OXOPROLINASE (EUROFUNG)-RELATED"/>
    <property type="match status" value="1"/>
</dbReference>
<protein>
    <submittedName>
        <fullName evidence="3">Acetone carboxylase subunit alpha</fullName>
    </submittedName>
</protein>
<feature type="compositionally biased region" description="Low complexity" evidence="1">
    <location>
        <begin position="1"/>
        <end position="12"/>
    </location>
</feature>
<dbReference type="InterPro" id="IPR003692">
    <property type="entry name" value="Hydantoinase_B"/>
</dbReference>
<dbReference type="InterPro" id="IPR045079">
    <property type="entry name" value="Oxoprolinase-like"/>
</dbReference>
<evidence type="ECO:0000313" key="3">
    <source>
        <dbReference type="EMBL" id="PCC17864.1"/>
    </source>
</evidence>
<dbReference type="AlphaFoldDB" id="A0A2A3X100"/>
<proteinExistence type="predicted"/>
<dbReference type="GO" id="GO:0017168">
    <property type="term" value="F:5-oxoprolinase (ATP-hydrolyzing) activity"/>
    <property type="evidence" value="ECO:0007669"/>
    <property type="project" value="TreeGrafter"/>
</dbReference>
<comment type="caution">
    <text evidence="3">The sequence shown here is derived from an EMBL/GenBank/DDBJ whole genome shotgun (WGS) entry which is preliminary data.</text>
</comment>
<dbReference type="GO" id="GO:0006749">
    <property type="term" value="P:glutathione metabolic process"/>
    <property type="evidence" value="ECO:0007669"/>
    <property type="project" value="TreeGrafter"/>
</dbReference>
<gene>
    <name evidence="3" type="ORF">CIK79_05895</name>
</gene>
<feature type="domain" description="Hydantoinase B/oxoprolinase" evidence="2">
    <location>
        <begin position="72"/>
        <end position="634"/>
    </location>
</feature>
<evidence type="ECO:0000313" key="4">
    <source>
        <dbReference type="Proteomes" id="UP000218377"/>
    </source>
</evidence>
<dbReference type="GO" id="GO:0005829">
    <property type="term" value="C:cytosol"/>
    <property type="evidence" value="ECO:0007669"/>
    <property type="project" value="TreeGrafter"/>
</dbReference>
<dbReference type="Proteomes" id="UP000218377">
    <property type="component" value="Unassembled WGS sequence"/>
</dbReference>
<sequence length="780" mass="87130">MTMTTTESSQQTHAHSHPTPETHLTAEEQEWVDAFMNDTTLFIGPDPEIMREHSIAQRSPLEERILAHDLDPLVADRIRRRLAGALDEAFEMCESMGAAPGAKWADLSVAVYTAAGDVAYMSNRGVIAFSAVLHHPIRHIMKYWKDEPSVGINPGDGFFHNDARFGMVHNTDQSMLVPVMREGEIIAWVGATIHEGENGACEPGGMPSGSETPFDDGLRGSPMKIVEKGRLRRDLLTFLQHSTRDPKLMLADIKVKMGAVKRVMDIVDQSIGEFGVETFVGSIRMTVEDVEQEVRRRVLEMPDGTVTVNQFVDSTLKENILIKFACKITVKGERLIVDLRGTGPEIINRAINSPLASTKAFVSQAILSYWWPDLPRSTGALSPIEIISDEGTWGDCSYDAPTGQNLQASFRGFSALQIAYAKLQFSVPEKYSNVLAPWFNQINDFLWGGTTQHGEQVGNLCADLNGMSGGAKPFQDGEDSVAPLFCAMADTGEQEVMEEEVPFLQLVSKRVVRDNQGFGKYRSGMGYEMIVAARNTPSWGFMTVTSGAKFSSVCGLFGGYGCPTYPLAMVKGINIFDIVKKDPSQFDLSMERVMNEQPFEGGTYSTYHMGLQFDIAQEGELYMIAQGAGGGYGDVLERDPELVVEDLQLDRISEQVARDIYRISWNPETFVVDVEQTEQLRADERRARIKRSKPYAEFVKEFVTEEPPTDVPYFGSWGQENNEHLFATVWDHHGATQVQGRLEEIPIIFMPNRHVVKINNLESRIRELEEKYNEVIPHRT</sequence>
<dbReference type="EMBL" id="NRGX01000001">
    <property type="protein sequence ID" value="PCC17864.1"/>
    <property type="molecule type" value="Genomic_DNA"/>
</dbReference>
<evidence type="ECO:0000259" key="2">
    <source>
        <dbReference type="Pfam" id="PF02538"/>
    </source>
</evidence>
<accession>A0A2A3X100</accession>